<keyword evidence="5 6" id="KW-0472">Membrane</keyword>
<dbReference type="AlphaFoldDB" id="A0A1F6T1E7"/>
<keyword evidence="4 6" id="KW-1133">Transmembrane helix</keyword>
<evidence type="ECO:0000256" key="1">
    <source>
        <dbReference type="ARBA" id="ARBA00004651"/>
    </source>
</evidence>
<proteinExistence type="predicted"/>
<protein>
    <submittedName>
        <fullName evidence="7">LPS export ABC transporter permease LptG</fullName>
    </submittedName>
</protein>
<accession>A0A1F6T1E7</accession>
<evidence type="ECO:0000256" key="6">
    <source>
        <dbReference type="SAM" id="Phobius"/>
    </source>
</evidence>
<dbReference type="PANTHER" id="PTHR33529">
    <property type="entry name" value="SLR0882 PROTEIN-RELATED"/>
    <property type="match status" value="1"/>
</dbReference>
<evidence type="ECO:0000256" key="5">
    <source>
        <dbReference type="ARBA" id="ARBA00023136"/>
    </source>
</evidence>
<dbReference type="Pfam" id="PF03739">
    <property type="entry name" value="LptF_LptG"/>
    <property type="match status" value="1"/>
</dbReference>
<dbReference type="GO" id="GO:0055085">
    <property type="term" value="P:transmembrane transport"/>
    <property type="evidence" value="ECO:0007669"/>
    <property type="project" value="InterPro"/>
</dbReference>
<dbReference type="InterPro" id="IPR030923">
    <property type="entry name" value="LptG"/>
</dbReference>
<dbReference type="Proteomes" id="UP000179334">
    <property type="component" value="Unassembled WGS sequence"/>
</dbReference>
<dbReference type="GO" id="GO:0043190">
    <property type="term" value="C:ATP-binding cassette (ABC) transporter complex"/>
    <property type="evidence" value="ECO:0007669"/>
    <property type="project" value="InterPro"/>
</dbReference>
<sequence length="354" mass="39417">MTLLDRHIGRGIFVSTLLVFGVLLALSLFIVLVRALPDFGKFSFGLAEMVHYVIMSQPRQLYELFPIIVLIGAIMGLSALALNSELIAMRAAGISVARIVGSAMKAGLVFVIASLLLGEYIVPFAESLAQRERAKALHESLQQRSSGLWLRDGETFVNIGEVLPDLSLLRVNIYHFGDGTRLRAQTFAQRAWQDGEQWRLEAVRQSLIGTDSVRIQHSRRQDWATAIKQDVVSVFAVVPEGLSIQQLHRYIEHLRQNNQETERYQLAFWQKIFMPLATAVMVLLATPFVFRPVRSGGLGSRVFLGIMLGLAFVVLNQIIGYFGLLYGLPPMASALAPIALFFALALILLRRSAR</sequence>
<name>A0A1F6T1E7_9PROT</name>
<evidence type="ECO:0000256" key="2">
    <source>
        <dbReference type="ARBA" id="ARBA00022475"/>
    </source>
</evidence>
<feature type="transmembrane region" description="Helical" evidence="6">
    <location>
        <begin position="302"/>
        <end position="324"/>
    </location>
</feature>
<organism evidence="7 8">
    <name type="scientific">Candidatus Muproteobacteria bacterium RBG_16_64_10</name>
    <dbReference type="NCBI Taxonomy" id="1817757"/>
    <lineage>
        <taxon>Bacteria</taxon>
        <taxon>Pseudomonadati</taxon>
        <taxon>Pseudomonadota</taxon>
        <taxon>Candidatus Muproteobacteria</taxon>
    </lineage>
</organism>
<dbReference type="PANTHER" id="PTHR33529:SF2">
    <property type="entry name" value="LIPOPOLYSACCHARIDE EXPORT SYSTEM PERMEASE PROTEIN LPTG"/>
    <property type="match status" value="1"/>
</dbReference>
<feature type="transmembrane region" description="Helical" evidence="6">
    <location>
        <begin position="12"/>
        <end position="36"/>
    </location>
</feature>
<comment type="subcellular location">
    <subcellularLocation>
        <location evidence="1">Cell membrane</location>
        <topology evidence="1">Multi-pass membrane protein</topology>
    </subcellularLocation>
</comment>
<evidence type="ECO:0000313" key="8">
    <source>
        <dbReference type="Proteomes" id="UP000179334"/>
    </source>
</evidence>
<feature type="transmembrane region" description="Helical" evidence="6">
    <location>
        <begin position="272"/>
        <end position="290"/>
    </location>
</feature>
<evidence type="ECO:0000313" key="7">
    <source>
        <dbReference type="EMBL" id="OGI38944.1"/>
    </source>
</evidence>
<keyword evidence="3 6" id="KW-0812">Transmembrane</keyword>
<evidence type="ECO:0000256" key="4">
    <source>
        <dbReference type="ARBA" id="ARBA00022989"/>
    </source>
</evidence>
<feature type="transmembrane region" description="Helical" evidence="6">
    <location>
        <begin position="64"/>
        <end position="82"/>
    </location>
</feature>
<reference evidence="7 8" key="1">
    <citation type="journal article" date="2016" name="Nat. Commun.">
        <title>Thousands of microbial genomes shed light on interconnected biogeochemical processes in an aquifer system.</title>
        <authorList>
            <person name="Anantharaman K."/>
            <person name="Brown C.T."/>
            <person name="Hug L.A."/>
            <person name="Sharon I."/>
            <person name="Castelle C.J."/>
            <person name="Probst A.J."/>
            <person name="Thomas B.C."/>
            <person name="Singh A."/>
            <person name="Wilkins M.J."/>
            <person name="Karaoz U."/>
            <person name="Brodie E.L."/>
            <person name="Williams K.H."/>
            <person name="Hubbard S.S."/>
            <person name="Banfield J.F."/>
        </authorList>
    </citation>
    <scope>NUCLEOTIDE SEQUENCE [LARGE SCALE GENOMIC DNA]</scope>
</reference>
<dbReference type="InterPro" id="IPR005495">
    <property type="entry name" value="LptG/LptF_permease"/>
</dbReference>
<comment type="caution">
    <text evidence="7">The sequence shown here is derived from an EMBL/GenBank/DDBJ whole genome shotgun (WGS) entry which is preliminary data.</text>
</comment>
<feature type="transmembrane region" description="Helical" evidence="6">
    <location>
        <begin position="330"/>
        <end position="349"/>
    </location>
</feature>
<gene>
    <name evidence="7" type="ORF">A2V91_06385</name>
</gene>
<keyword evidence="2" id="KW-1003">Cell membrane</keyword>
<dbReference type="NCBIfam" id="TIGR04408">
    <property type="entry name" value="LptG_lptG"/>
    <property type="match status" value="1"/>
</dbReference>
<dbReference type="EMBL" id="MFSR01000058">
    <property type="protein sequence ID" value="OGI38944.1"/>
    <property type="molecule type" value="Genomic_DNA"/>
</dbReference>
<evidence type="ECO:0000256" key="3">
    <source>
        <dbReference type="ARBA" id="ARBA00022692"/>
    </source>
</evidence>
<feature type="transmembrane region" description="Helical" evidence="6">
    <location>
        <begin position="103"/>
        <end position="122"/>
    </location>
</feature>
<dbReference type="GO" id="GO:0015920">
    <property type="term" value="P:lipopolysaccharide transport"/>
    <property type="evidence" value="ECO:0007669"/>
    <property type="project" value="TreeGrafter"/>
</dbReference>